<evidence type="ECO:0000313" key="2">
    <source>
        <dbReference type="Proteomes" id="UP000008744"/>
    </source>
</evidence>
<dbReference type="OrthoDB" id="412018at2759"/>
<keyword evidence="2" id="KW-1185">Reference proteome</keyword>
<dbReference type="PhylomeDB" id="B4HCJ4"/>
<dbReference type="PANTHER" id="PTHR43674:SF2">
    <property type="entry name" value="BETA-UREIDOPROPIONASE"/>
    <property type="match status" value="1"/>
</dbReference>
<proteinExistence type="predicted"/>
<evidence type="ECO:0000313" key="1">
    <source>
        <dbReference type="EMBL" id="EDW27188.1"/>
    </source>
</evidence>
<dbReference type="GO" id="GO:0033396">
    <property type="term" value="P:beta-alanine biosynthetic process via 3-ureidopropionate"/>
    <property type="evidence" value="ECO:0007669"/>
    <property type="project" value="TreeGrafter"/>
</dbReference>
<dbReference type="STRING" id="7234.B4HCJ4"/>
<dbReference type="Gene3D" id="3.60.110.10">
    <property type="entry name" value="Carbon-nitrogen hydrolase"/>
    <property type="match status" value="1"/>
</dbReference>
<protein>
    <submittedName>
        <fullName evidence="1">GL17748</fullName>
    </submittedName>
</protein>
<name>B4HCJ4_DROPE</name>
<dbReference type="InterPro" id="IPR050345">
    <property type="entry name" value="Aliph_Amidase/BUP"/>
</dbReference>
<accession>B4HCJ4</accession>
<reference evidence="1 2" key="1">
    <citation type="journal article" date="2007" name="Nature">
        <title>Evolution of genes and genomes on the Drosophila phylogeny.</title>
        <authorList>
            <consortium name="Drosophila 12 Genomes Consortium"/>
            <person name="Clark A.G."/>
            <person name="Eisen M.B."/>
            <person name="Smith D.R."/>
            <person name="Bergman C.M."/>
            <person name="Oliver B."/>
            <person name="Markow T.A."/>
            <person name="Kaufman T.C."/>
            <person name="Kellis M."/>
            <person name="Gelbart W."/>
            <person name="Iyer V.N."/>
            <person name="Pollard D.A."/>
            <person name="Sackton T.B."/>
            <person name="Larracuente A.M."/>
            <person name="Singh N.D."/>
            <person name="Abad J.P."/>
            <person name="Abt D.N."/>
            <person name="Adryan B."/>
            <person name="Aguade M."/>
            <person name="Akashi H."/>
            <person name="Anderson W.W."/>
            <person name="Aquadro C.F."/>
            <person name="Ardell D.H."/>
            <person name="Arguello R."/>
            <person name="Artieri C.G."/>
            <person name="Barbash D.A."/>
            <person name="Barker D."/>
            <person name="Barsanti P."/>
            <person name="Batterham P."/>
            <person name="Batzoglou S."/>
            <person name="Begun D."/>
            <person name="Bhutkar A."/>
            <person name="Blanco E."/>
            <person name="Bosak S.A."/>
            <person name="Bradley R.K."/>
            <person name="Brand A.D."/>
            <person name="Brent M.R."/>
            <person name="Brooks A.N."/>
            <person name="Brown R.H."/>
            <person name="Butlin R.K."/>
            <person name="Caggese C."/>
            <person name="Calvi B.R."/>
            <person name="Bernardo de Carvalho A."/>
            <person name="Caspi A."/>
            <person name="Castrezana S."/>
            <person name="Celniker S.E."/>
            <person name="Chang J.L."/>
            <person name="Chapple C."/>
            <person name="Chatterji S."/>
            <person name="Chinwalla A."/>
            <person name="Civetta A."/>
            <person name="Clifton S.W."/>
            <person name="Comeron J.M."/>
            <person name="Costello J.C."/>
            <person name="Coyne J.A."/>
            <person name="Daub J."/>
            <person name="David R.G."/>
            <person name="Delcher A.L."/>
            <person name="Delehaunty K."/>
            <person name="Do C.B."/>
            <person name="Ebling H."/>
            <person name="Edwards K."/>
            <person name="Eickbush T."/>
            <person name="Evans J.D."/>
            <person name="Filipski A."/>
            <person name="Findeiss S."/>
            <person name="Freyhult E."/>
            <person name="Fulton L."/>
            <person name="Fulton R."/>
            <person name="Garcia A.C."/>
            <person name="Gardiner A."/>
            <person name="Garfield D.A."/>
            <person name="Garvin B.E."/>
            <person name="Gibson G."/>
            <person name="Gilbert D."/>
            <person name="Gnerre S."/>
            <person name="Godfrey J."/>
            <person name="Good R."/>
            <person name="Gotea V."/>
            <person name="Gravely B."/>
            <person name="Greenberg A.J."/>
            <person name="Griffiths-Jones S."/>
            <person name="Gross S."/>
            <person name="Guigo R."/>
            <person name="Gustafson E.A."/>
            <person name="Haerty W."/>
            <person name="Hahn M.W."/>
            <person name="Halligan D.L."/>
            <person name="Halpern A.L."/>
            <person name="Halter G.M."/>
            <person name="Han M.V."/>
            <person name="Heger A."/>
            <person name="Hillier L."/>
            <person name="Hinrichs A.S."/>
            <person name="Holmes I."/>
            <person name="Hoskins R.A."/>
            <person name="Hubisz M.J."/>
            <person name="Hultmark D."/>
            <person name="Huntley M.A."/>
            <person name="Jaffe D.B."/>
            <person name="Jagadeeshan S."/>
            <person name="Jeck W.R."/>
            <person name="Johnson J."/>
            <person name="Jones C.D."/>
            <person name="Jordan W.C."/>
            <person name="Karpen G.H."/>
            <person name="Kataoka E."/>
            <person name="Keightley P.D."/>
            <person name="Kheradpour P."/>
            <person name="Kirkness E.F."/>
            <person name="Koerich L.B."/>
            <person name="Kristiansen K."/>
            <person name="Kudrna D."/>
            <person name="Kulathinal R.J."/>
            <person name="Kumar S."/>
            <person name="Kwok R."/>
            <person name="Lander E."/>
            <person name="Langley C.H."/>
            <person name="Lapoint R."/>
            <person name="Lazzaro B.P."/>
            <person name="Lee S.J."/>
            <person name="Levesque L."/>
            <person name="Li R."/>
            <person name="Lin C.F."/>
            <person name="Lin M.F."/>
            <person name="Lindblad-Toh K."/>
            <person name="Llopart A."/>
            <person name="Long M."/>
            <person name="Low L."/>
            <person name="Lozovsky E."/>
            <person name="Lu J."/>
            <person name="Luo M."/>
            <person name="Machado C.A."/>
            <person name="Makalowski W."/>
            <person name="Marzo M."/>
            <person name="Matsuda M."/>
            <person name="Matzkin L."/>
            <person name="McAllister B."/>
            <person name="McBride C.S."/>
            <person name="McKernan B."/>
            <person name="McKernan K."/>
            <person name="Mendez-Lago M."/>
            <person name="Minx P."/>
            <person name="Mollenhauer M.U."/>
            <person name="Montooth K."/>
            <person name="Mount S.M."/>
            <person name="Mu X."/>
            <person name="Myers E."/>
            <person name="Negre B."/>
            <person name="Newfeld S."/>
            <person name="Nielsen R."/>
            <person name="Noor M.A."/>
            <person name="O'Grady P."/>
            <person name="Pachter L."/>
            <person name="Papaceit M."/>
            <person name="Parisi M.J."/>
            <person name="Parisi M."/>
            <person name="Parts L."/>
            <person name="Pedersen J.S."/>
            <person name="Pesole G."/>
            <person name="Phillippy A.M."/>
            <person name="Ponting C.P."/>
            <person name="Pop M."/>
            <person name="Porcelli D."/>
            <person name="Powell J.R."/>
            <person name="Prohaska S."/>
            <person name="Pruitt K."/>
            <person name="Puig M."/>
            <person name="Quesneville H."/>
            <person name="Ram K.R."/>
            <person name="Rand D."/>
            <person name="Rasmussen M.D."/>
            <person name="Reed L.K."/>
            <person name="Reenan R."/>
            <person name="Reily A."/>
            <person name="Remington K.A."/>
            <person name="Rieger T.T."/>
            <person name="Ritchie M.G."/>
            <person name="Robin C."/>
            <person name="Rogers Y.H."/>
            <person name="Rohde C."/>
            <person name="Rozas J."/>
            <person name="Rubenfield M.J."/>
            <person name="Ruiz A."/>
            <person name="Russo S."/>
            <person name="Salzberg S.L."/>
            <person name="Sanchez-Gracia A."/>
            <person name="Saranga D.J."/>
            <person name="Sato H."/>
            <person name="Schaeffer S.W."/>
            <person name="Schatz M.C."/>
            <person name="Schlenke T."/>
            <person name="Schwartz R."/>
            <person name="Segarra C."/>
            <person name="Singh R.S."/>
            <person name="Sirot L."/>
            <person name="Sirota M."/>
            <person name="Sisneros N.B."/>
            <person name="Smith C.D."/>
            <person name="Smith T.F."/>
            <person name="Spieth J."/>
            <person name="Stage D.E."/>
            <person name="Stark A."/>
            <person name="Stephan W."/>
            <person name="Strausberg R.L."/>
            <person name="Strempel S."/>
            <person name="Sturgill D."/>
            <person name="Sutton G."/>
            <person name="Sutton G.G."/>
            <person name="Tao W."/>
            <person name="Teichmann S."/>
            <person name="Tobari Y.N."/>
            <person name="Tomimura Y."/>
            <person name="Tsolas J.M."/>
            <person name="Valente V.L."/>
            <person name="Venter E."/>
            <person name="Venter J.C."/>
            <person name="Vicario S."/>
            <person name="Vieira F.G."/>
            <person name="Vilella A.J."/>
            <person name="Villasante A."/>
            <person name="Walenz B."/>
            <person name="Wang J."/>
            <person name="Wasserman M."/>
            <person name="Watts T."/>
            <person name="Wilson D."/>
            <person name="Wilson R.K."/>
            <person name="Wing R.A."/>
            <person name="Wolfner M.F."/>
            <person name="Wong A."/>
            <person name="Wong G.K."/>
            <person name="Wu C.I."/>
            <person name="Wu G."/>
            <person name="Yamamoto D."/>
            <person name="Yang H.P."/>
            <person name="Yang S.P."/>
            <person name="Yorke J.A."/>
            <person name="Yoshida K."/>
            <person name="Zdobnov E."/>
            <person name="Zhang P."/>
            <person name="Zhang Y."/>
            <person name="Zimin A.V."/>
            <person name="Baldwin J."/>
            <person name="Abdouelleil A."/>
            <person name="Abdulkadir J."/>
            <person name="Abebe A."/>
            <person name="Abera B."/>
            <person name="Abreu J."/>
            <person name="Acer S.C."/>
            <person name="Aftuck L."/>
            <person name="Alexander A."/>
            <person name="An P."/>
            <person name="Anderson E."/>
            <person name="Anderson S."/>
            <person name="Arachi H."/>
            <person name="Azer M."/>
            <person name="Bachantsang P."/>
            <person name="Barry A."/>
            <person name="Bayul T."/>
            <person name="Berlin A."/>
            <person name="Bessette D."/>
            <person name="Bloom T."/>
            <person name="Blye J."/>
            <person name="Boguslavskiy L."/>
            <person name="Bonnet C."/>
            <person name="Boukhgalter B."/>
            <person name="Bourzgui I."/>
            <person name="Brown A."/>
            <person name="Cahill P."/>
            <person name="Channer S."/>
            <person name="Cheshatsang Y."/>
            <person name="Chuda L."/>
            <person name="Citroen M."/>
            <person name="Collymore A."/>
            <person name="Cooke P."/>
            <person name="Costello M."/>
            <person name="D'Aco K."/>
            <person name="Daza R."/>
            <person name="De Haan G."/>
            <person name="DeGray S."/>
            <person name="DeMaso C."/>
            <person name="Dhargay N."/>
            <person name="Dooley K."/>
            <person name="Dooley E."/>
            <person name="Doricent M."/>
            <person name="Dorje P."/>
            <person name="Dorjee K."/>
            <person name="Dupes A."/>
            <person name="Elong R."/>
            <person name="Falk J."/>
            <person name="Farina A."/>
            <person name="Faro S."/>
            <person name="Ferguson D."/>
            <person name="Fisher S."/>
            <person name="Foley C.D."/>
            <person name="Franke A."/>
            <person name="Friedrich D."/>
            <person name="Gadbois L."/>
            <person name="Gearin G."/>
            <person name="Gearin C.R."/>
            <person name="Giannoukos G."/>
            <person name="Goode T."/>
            <person name="Graham J."/>
            <person name="Grandbois E."/>
            <person name="Grewal S."/>
            <person name="Gyaltsen K."/>
            <person name="Hafez N."/>
            <person name="Hagos B."/>
            <person name="Hall J."/>
            <person name="Henson C."/>
            <person name="Hollinger A."/>
            <person name="Honan T."/>
            <person name="Huard M.D."/>
            <person name="Hughes L."/>
            <person name="Hurhula B."/>
            <person name="Husby M.E."/>
            <person name="Kamat A."/>
            <person name="Kanga B."/>
            <person name="Kashin S."/>
            <person name="Khazanovich D."/>
            <person name="Kisner P."/>
            <person name="Lance K."/>
            <person name="Lara M."/>
            <person name="Lee W."/>
            <person name="Lennon N."/>
            <person name="Letendre F."/>
            <person name="LeVine R."/>
            <person name="Lipovsky A."/>
            <person name="Liu X."/>
            <person name="Liu J."/>
            <person name="Liu S."/>
            <person name="Lokyitsang T."/>
            <person name="Lokyitsang Y."/>
            <person name="Lubonja R."/>
            <person name="Lui A."/>
            <person name="MacDonald P."/>
            <person name="Magnisalis V."/>
            <person name="Maru K."/>
            <person name="Matthews C."/>
            <person name="McCusker W."/>
            <person name="McDonough S."/>
            <person name="Mehta T."/>
            <person name="Meldrim J."/>
            <person name="Meneus L."/>
            <person name="Mihai O."/>
            <person name="Mihalev A."/>
            <person name="Mihova T."/>
            <person name="Mittelman R."/>
            <person name="Mlenga V."/>
            <person name="Montmayeur A."/>
            <person name="Mulrain L."/>
            <person name="Navidi A."/>
            <person name="Naylor J."/>
            <person name="Negash T."/>
            <person name="Nguyen T."/>
            <person name="Nguyen N."/>
            <person name="Nicol R."/>
            <person name="Norbu C."/>
            <person name="Norbu N."/>
            <person name="Novod N."/>
            <person name="O'Neill B."/>
            <person name="Osman S."/>
            <person name="Markiewicz E."/>
            <person name="Oyono O.L."/>
            <person name="Patti C."/>
            <person name="Phunkhang P."/>
            <person name="Pierre F."/>
            <person name="Priest M."/>
            <person name="Raghuraman S."/>
            <person name="Rege F."/>
            <person name="Reyes R."/>
            <person name="Rise C."/>
            <person name="Rogov P."/>
            <person name="Ross K."/>
            <person name="Ryan E."/>
            <person name="Settipalli S."/>
            <person name="Shea T."/>
            <person name="Sherpa N."/>
            <person name="Shi L."/>
            <person name="Shih D."/>
            <person name="Sparrow T."/>
            <person name="Spaulding J."/>
            <person name="Stalker J."/>
            <person name="Stange-Thomann N."/>
            <person name="Stavropoulos S."/>
            <person name="Stone C."/>
            <person name="Strader C."/>
            <person name="Tesfaye S."/>
            <person name="Thomson T."/>
            <person name="Thoulutsang Y."/>
            <person name="Thoulutsang D."/>
            <person name="Topham K."/>
            <person name="Topping I."/>
            <person name="Tsamla T."/>
            <person name="Vassiliev H."/>
            <person name="Vo A."/>
            <person name="Wangchuk T."/>
            <person name="Wangdi T."/>
            <person name="Weiand M."/>
            <person name="Wilkinson J."/>
            <person name="Wilson A."/>
            <person name="Yadav S."/>
            <person name="Young G."/>
            <person name="Yu Q."/>
            <person name="Zembek L."/>
            <person name="Zhong D."/>
            <person name="Zimmer A."/>
            <person name="Zwirko Z."/>
            <person name="Jaffe D.B."/>
            <person name="Alvarez P."/>
            <person name="Brockman W."/>
            <person name="Butler J."/>
            <person name="Chin C."/>
            <person name="Gnerre S."/>
            <person name="Grabherr M."/>
            <person name="Kleber M."/>
            <person name="Mauceli E."/>
            <person name="MacCallum I."/>
        </authorList>
    </citation>
    <scope>NUCLEOTIDE SEQUENCE [LARGE SCALE GENOMIC DNA]</scope>
    <source>
        <strain evidence="2">MSH-3 / Tucson 14011-0111.49</strain>
    </source>
</reference>
<dbReference type="Proteomes" id="UP000008744">
    <property type="component" value="Unassembled WGS sequence"/>
</dbReference>
<dbReference type="HOGENOM" id="CLU_1779388_0_0_1"/>
<dbReference type="SMR" id="B4HCJ4"/>
<dbReference type="AlphaFoldDB" id="B4HCJ4"/>
<dbReference type="PANTHER" id="PTHR43674">
    <property type="entry name" value="NITRILASE C965.09-RELATED"/>
    <property type="match status" value="1"/>
</dbReference>
<dbReference type="GO" id="GO:0003837">
    <property type="term" value="F:beta-ureidopropionase activity"/>
    <property type="evidence" value="ECO:0007669"/>
    <property type="project" value="TreeGrafter"/>
</dbReference>
<gene>
    <name evidence="1" type="primary">Dper\GL17748</name>
    <name evidence="1" type="ORF">Dper_GL17748</name>
</gene>
<sequence>MKKCMGTAIMIETPTDFISNADSITAPVIVFSLSVTVRMRAAQILDLSDSATEIAQKHGFEIKGYRFTAREEQIRKPRVVRVGAIQNSIVLPTTAPIEDQRTAIWNKVTTMIKAAAAAGCNIVCTQEAWSKYLIESLAHIKGLPLF</sequence>
<dbReference type="eggNOG" id="KOG0808">
    <property type="taxonomic scope" value="Eukaryota"/>
</dbReference>
<organism evidence="2">
    <name type="scientific">Drosophila persimilis</name>
    <name type="common">Fruit fly</name>
    <dbReference type="NCBI Taxonomy" id="7234"/>
    <lineage>
        <taxon>Eukaryota</taxon>
        <taxon>Metazoa</taxon>
        <taxon>Ecdysozoa</taxon>
        <taxon>Arthropoda</taxon>
        <taxon>Hexapoda</taxon>
        <taxon>Insecta</taxon>
        <taxon>Pterygota</taxon>
        <taxon>Neoptera</taxon>
        <taxon>Endopterygota</taxon>
        <taxon>Diptera</taxon>
        <taxon>Brachycera</taxon>
        <taxon>Muscomorpha</taxon>
        <taxon>Ephydroidea</taxon>
        <taxon>Drosophilidae</taxon>
        <taxon>Drosophila</taxon>
        <taxon>Sophophora</taxon>
    </lineage>
</organism>
<dbReference type="InterPro" id="IPR036526">
    <property type="entry name" value="C-N_Hydrolase_sf"/>
</dbReference>
<dbReference type="SUPFAM" id="SSF56317">
    <property type="entry name" value="Carbon-nitrogen hydrolase"/>
    <property type="match status" value="1"/>
</dbReference>
<dbReference type="EMBL" id="CH479342">
    <property type="protein sequence ID" value="EDW27188.1"/>
    <property type="molecule type" value="Genomic_DNA"/>
</dbReference>